<organism evidence="7 8">
    <name type="scientific">Rhodococcoides trifolii</name>
    <dbReference type="NCBI Taxonomy" id="908250"/>
    <lineage>
        <taxon>Bacteria</taxon>
        <taxon>Bacillati</taxon>
        <taxon>Actinomycetota</taxon>
        <taxon>Actinomycetes</taxon>
        <taxon>Mycobacteriales</taxon>
        <taxon>Nocardiaceae</taxon>
        <taxon>Rhodococcoides</taxon>
    </lineage>
</organism>
<dbReference type="InterPro" id="IPR013328">
    <property type="entry name" value="6PGD_dom2"/>
</dbReference>
<proteinExistence type="inferred from homology"/>
<dbReference type="InterPro" id="IPR006115">
    <property type="entry name" value="6PGDH_NADP-bd"/>
</dbReference>
<keyword evidence="8" id="KW-1185">Reference proteome</keyword>
<dbReference type="SUPFAM" id="SSF51735">
    <property type="entry name" value="NAD(P)-binding Rossmann-fold domains"/>
    <property type="match status" value="1"/>
</dbReference>
<name>A0A917G037_9NOCA</name>
<dbReference type="Pfam" id="PF14833">
    <property type="entry name" value="NAD_binding_11"/>
    <property type="match status" value="1"/>
</dbReference>
<dbReference type="InterPro" id="IPR008927">
    <property type="entry name" value="6-PGluconate_DH-like_C_sf"/>
</dbReference>
<dbReference type="Proteomes" id="UP000654257">
    <property type="component" value="Unassembled WGS sequence"/>
</dbReference>
<keyword evidence="3" id="KW-0520">NAD</keyword>
<dbReference type="InterPro" id="IPR051265">
    <property type="entry name" value="HIBADH-related_NP60_sf"/>
</dbReference>
<protein>
    <submittedName>
        <fullName evidence="7">2-hydroxy-3-oxopropionate reductase</fullName>
    </submittedName>
</protein>
<comment type="similarity">
    <text evidence="1">Belongs to the HIBADH-related family.</text>
</comment>
<feature type="active site" evidence="4">
    <location>
        <position position="177"/>
    </location>
</feature>
<dbReference type="Pfam" id="PF03446">
    <property type="entry name" value="NAD_binding_2"/>
    <property type="match status" value="1"/>
</dbReference>
<dbReference type="EMBL" id="BMCU01000003">
    <property type="protein sequence ID" value="GGG16200.1"/>
    <property type="molecule type" value="Genomic_DNA"/>
</dbReference>
<feature type="domain" description="3-hydroxyisobutyrate dehydrogenase-like NAD-binding" evidence="6">
    <location>
        <begin position="171"/>
        <end position="292"/>
    </location>
</feature>
<dbReference type="Gene3D" id="3.40.50.720">
    <property type="entry name" value="NAD(P)-binding Rossmann-like Domain"/>
    <property type="match status" value="1"/>
</dbReference>
<dbReference type="Gene3D" id="1.10.1040.10">
    <property type="entry name" value="N-(1-d-carboxylethyl)-l-norvaline Dehydrogenase, domain 2"/>
    <property type="match status" value="1"/>
</dbReference>
<evidence type="ECO:0000256" key="3">
    <source>
        <dbReference type="ARBA" id="ARBA00023027"/>
    </source>
</evidence>
<dbReference type="InterPro" id="IPR029154">
    <property type="entry name" value="HIBADH-like_NADP-bd"/>
</dbReference>
<comment type="caution">
    <text evidence="7">The sequence shown here is derived from an EMBL/GenBank/DDBJ whole genome shotgun (WGS) entry which is preliminary data.</text>
</comment>
<evidence type="ECO:0000313" key="8">
    <source>
        <dbReference type="Proteomes" id="UP000654257"/>
    </source>
</evidence>
<dbReference type="PANTHER" id="PTHR43580">
    <property type="entry name" value="OXIDOREDUCTASE GLYR1-RELATED"/>
    <property type="match status" value="1"/>
</dbReference>
<reference evidence="7" key="2">
    <citation type="submission" date="2020-09" db="EMBL/GenBank/DDBJ databases">
        <authorList>
            <person name="Sun Q."/>
            <person name="Sedlacek I."/>
        </authorList>
    </citation>
    <scope>NUCLEOTIDE SEQUENCE</scope>
    <source>
        <strain evidence="7">CCM 7905</strain>
    </source>
</reference>
<dbReference type="InterPro" id="IPR015815">
    <property type="entry name" value="HIBADH-related"/>
</dbReference>
<feature type="domain" description="6-phosphogluconate dehydrogenase NADP-binding" evidence="5">
    <location>
        <begin position="10"/>
        <end position="168"/>
    </location>
</feature>
<evidence type="ECO:0000256" key="2">
    <source>
        <dbReference type="ARBA" id="ARBA00023002"/>
    </source>
</evidence>
<evidence type="ECO:0000259" key="6">
    <source>
        <dbReference type="Pfam" id="PF14833"/>
    </source>
</evidence>
<evidence type="ECO:0000256" key="4">
    <source>
        <dbReference type="PIRSR" id="PIRSR000103-1"/>
    </source>
</evidence>
<evidence type="ECO:0000256" key="1">
    <source>
        <dbReference type="ARBA" id="ARBA00009080"/>
    </source>
</evidence>
<dbReference type="GO" id="GO:0050661">
    <property type="term" value="F:NADP binding"/>
    <property type="evidence" value="ECO:0007669"/>
    <property type="project" value="InterPro"/>
</dbReference>
<dbReference type="InterPro" id="IPR036291">
    <property type="entry name" value="NAD(P)-bd_dom_sf"/>
</dbReference>
<dbReference type="GO" id="GO:0016491">
    <property type="term" value="F:oxidoreductase activity"/>
    <property type="evidence" value="ECO:0007669"/>
    <property type="project" value="UniProtKB-KW"/>
</dbReference>
<reference evidence="7" key="1">
    <citation type="journal article" date="2014" name="Int. J. Syst. Evol. Microbiol.">
        <title>Complete genome sequence of Corynebacterium casei LMG S-19264T (=DSM 44701T), isolated from a smear-ripened cheese.</title>
        <authorList>
            <consortium name="US DOE Joint Genome Institute (JGI-PGF)"/>
            <person name="Walter F."/>
            <person name="Albersmeier A."/>
            <person name="Kalinowski J."/>
            <person name="Ruckert C."/>
        </authorList>
    </citation>
    <scope>NUCLEOTIDE SEQUENCE</scope>
    <source>
        <strain evidence="7">CCM 7905</strain>
    </source>
</reference>
<sequence length="303" mass="31014">MSDRGPHMHIGFAGIGRMGAHMVRRLIDDGHTVTAYDLYLNADSLPDGLDAVSVATSPADLARTDISFSMLPDAAATDDVLFGENGIVPAASAGHLHVVMGTVGPTAVREFAERAAESGVAVVDAPVSGSVSLAETGQISTMVGSDDDQFARLQPVLAAMTKAQFHTGTVGTASVAKLAVNSVLASLNQGVAEALLLAEADGLDASTLYEVLGSSAVAAPYVGYKKEHFLDPAGAGVAFPLSLLHKDVGLGLELARSHELDLPQASTVGRVLDEALDAGLGAKDMAAVLEYLGSRSAQDGPVE</sequence>
<dbReference type="RefSeq" id="WP_229746081.1">
    <property type="nucleotide sequence ID" value="NZ_BMCU01000003.1"/>
</dbReference>
<evidence type="ECO:0000313" key="7">
    <source>
        <dbReference type="EMBL" id="GGG16200.1"/>
    </source>
</evidence>
<dbReference type="PIRSF" id="PIRSF000103">
    <property type="entry name" value="HIBADH"/>
    <property type="match status" value="1"/>
</dbReference>
<dbReference type="SUPFAM" id="SSF48179">
    <property type="entry name" value="6-phosphogluconate dehydrogenase C-terminal domain-like"/>
    <property type="match status" value="1"/>
</dbReference>
<evidence type="ECO:0000259" key="5">
    <source>
        <dbReference type="Pfam" id="PF03446"/>
    </source>
</evidence>
<keyword evidence="2" id="KW-0560">Oxidoreductase</keyword>
<gene>
    <name evidence="7" type="primary">garR</name>
    <name evidence="7" type="ORF">GCM10007304_32900</name>
</gene>
<dbReference type="AlphaFoldDB" id="A0A917G037"/>
<accession>A0A917G037</accession>
<dbReference type="GO" id="GO:0051287">
    <property type="term" value="F:NAD binding"/>
    <property type="evidence" value="ECO:0007669"/>
    <property type="project" value="InterPro"/>
</dbReference>
<dbReference type="PANTHER" id="PTHR43580:SF2">
    <property type="entry name" value="CYTOKINE-LIKE NUCLEAR FACTOR N-PAC"/>
    <property type="match status" value="1"/>
</dbReference>